<keyword evidence="2" id="KW-1133">Transmembrane helix</keyword>
<accession>B7FQQ7</accession>
<keyword evidence="2" id="KW-0812">Transmembrane</keyword>
<dbReference type="EMBL" id="CM000605">
    <property type="protein sequence ID" value="EEC51374.1"/>
    <property type="molecule type" value="Genomic_DNA"/>
</dbReference>
<sequence>MFEHVADGNNHQGPNHFERRKTSRLGVRSALLRCFFLTLVIFPMLVQFHHVYFMTRMPRLQHASMQTFRAPNGTSSKTPFGQGPQFFPSNQTVQGFGACLMIKDDTDLLYEWLAYHVTMLPLRYVVVGLDVNNSQDPTPILQRYTEITHLRFVVWNVSDVDNSIIPSKNTTGGNETAHHTLIQRQKDFVHKCFRFLRRQRVGWTALIDTDEFVVWNPVGGDESQLLERLGPVTDLELYQLRMSLSAVEPGTSLLSETSTVWQSLTSWQRNHVLPHETCYTMPRLLIGSFENTTCSPRAEDIRKQARVFGEFPRDHRRRSQSGETQKNATLQHSSNRRILQTLQYMHHAPKGDFASNKFGKVLLDISRIPEYMLQSKSLRNIHRPYKDLCGPAVSHFLSAPLIVHHYLGSWDRYRARPDARRNRHEWSKRAGFYVENDVFRGFCENVVRWFPRFVAAVGDGAGQYLLGISDLTRSTR</sequence>
<proteinExistence type="predicted"/>
<feature type="transmembrane region" description="Helical" evidence="2">
    <location>
        <begin position="30"/>
        <end position="52"/>
    </location>
</feature>
<protein>
    <recommendedName>
        <fullName evidence="5">Glycosyltransferase family 92 protein</fullName>
    </recommendedName>
</protein>
<organism evidence="3 4">
    <name type="scientific">Phaeodactylum tricornutum (strain CCAP 1055/1)</name>
    <dbReference type="NCBI Taxonomy" id="556484"/>
    <lineage>
        <taxon>Eukaryota</taxon>
        <taxon>Sar</taxon>
        <taxon>Stramenopiles</taxon>
        <taxon>Ochrophyta</taxon>
        <taxon>Bacillariophyta</taxon>
        <taxon>Bacillariophyceae</taxon>
        <taxon>Bacillariophycidae</taxon>
        <taxon>Naviculales</taxon>
        <taxon>Phaeodactylaceae</taxon>
        <taxon>Phaeodactylum</taxon>
    </lineage>
</organism>
<feature type="compositionally biased region" description="Polar residues" evidence="1">
    <location>
        <begin position="321"/>
        <end position="333"/>
    </location>
</feature>
<dbReference type="GeneID" id="7196896"/>
<reference evidence="3 4" key="1">
    <citation type="journal article" date="2008" name="Nature">
        <title>The Phaeodactylum genome reveals the evolutionary history of diatom genomes.</title>
        <authorList>
            <person name="Bowler C."/>
            <person name="Allen A.E."/>
            <person name="Badger J.H."/>
            <person name="Grimwood J."/>
            <person name="Jabbari K."/>
            <person name="Kuo A."/>
            <person name="Maheswari U."/>
            <person name="Martens C."/>
            <person name="Maumus F."/>
            <person name="Otillar R.P."/>
            <person name="Rayko E."/>
            <person name="Salamov A."/>
            <person name="Vandepoele K."/>
            <person name="Beszteri B."/>
            <person name="Gruber A."/>
            <person name="Heijde M."/>
            <person name="Katinka M."/>
            <person name="Mock T."/>
            <person name="Valentin K."/>
            <person name="Verret F."/>
            <person name="Berges J.A."/>
            <person name="Brownlee C."/>
            <person name="Cadoret J.P."/>
            <person name="Chiovitti A."/>
            <person name="Choi C.J."/>
            <person name="Coesel S."/>
            <person name="De Martino A."/>
            <person name="Detter J.C."/>
            <person name="Durkin C."/>
            <person name="Falciatore A."/>
            <person name="Fournet J."/>
            <person name="Haruta M."/>
            <person name="Huysman M.J."/>
            <person name="Jenkins B.D."/>
            <person name="Jiroutova K."/>
            <person name="Jorgensen R.E."/>
            <person name="Joubert Y."/>
            <person name="Kaplan A."/>
            <person name="Kroger N."/>
            <person name="Kroth P.G."/>
            <person name="La Roche J."/>
            <person name="Lindquist E."/>
            <person name="Lommer M."/>
            <person name="Martin-Jezequel V."/>
            <person name="Lopez P.J."/>
            <person name="Lucas S."/>
            <person name="Mangogna M."/>
            <person name="McGinnis K."/>
            <person name="Medlin L.K."/>
            <person name="Montsant A."/>
            <person name="Oudot-Le Secq M.P."/>
            <person name="Napoli C."/>
            <person name="Obornik M."/>
            <person name="Parker M.S."/>
            <person name="Petit J.L."/>
            <person name="Porcel B.M."/>
            <person name="Poulsen N."/>
            <person name="Robison M."/>
            <person name="Rychlewski L."/>
            <person name="Rynearson T.A."/>
            <person name="Schmutz J."/>
            <person name="Shapiro H."/>
            <person name="Siaut M."/>
            <person name="Stanley M."/>
            <person name="Sussman M.R."/>
            <person name="Taylor A.R."/>
            <person name="Vardi A."/>
            <person name="von Dassow P."/>
            <person name="Vyverman W."/>
            <person name="Willis A."/>
            <person name="Wyrwicz L.S."/>
            <person name="Rokhsar D.S."/>
            <person name="Weissenbach J."/>
            <person name="Armbrust E.V."/>
            <person name="Green B.R."/>
            <person name="Van de Peer Y."/>
            <person name="Grigoriev I.V."/>
        </authorList>
    </citation>
    <scope>NUCLEOTIDE SEQUENCE [LARGE SCALE GENOMIC DNA]</scope>
    <source>
        <strain evidence="3 4">CCAP 1055/1</strain>
    </source>
</reference>
<evidence type="ECO:0000256" key="2">
    <source>
        <dbReference type="SAM" id="Phobius"/>
    </source>
</evidence>
<dbReference type="HOGENOM" id="CLU_044543_0_0_1"/>
<dbReference type="KEGG" id="pti:PHATRDRAFT_43128"/>
<evidence type="ECO:0008006" key="5">
    <source>
        <dbReference type="Google" id="ProtNLM"/>
    </source>
</evidence>
<dbReference type="InParanoid" id="B7FQQ7"/>
<feature type="region of interest" description="Disordered" evidence="1">
    <location>
        <begin position="312"/>
        <end position="333"/>
    </location>
</feature>
<evidence type="ECO:0000313" key="4">
    <source>
        <dbReference type="Proteomes" id="UP000000759"/>
    </source>
</evidence>
<gene>
    <name evidence="3" type="ORF">PHATRDRAFT_43128</name>
</gene>
<dbReference type="PaxDb" id="2850-Phatr43128"/>
<reference evidence="4" key="2">
    <citation type="submission" date="2008-08" db="EMBL/GenBank/DDBJ databases">
        <authorList>
            <consortium name="Diatom Consortium"/>
            <person name="Grigoriev I."/>
            <person name="Grimwood J."/>
            <person name="Kuo A."/>
            <person name="Otillar R.P."/>
            <person name="Salamov A."/>
            <person name="Detter J.C."/>
            <person name="Lindquist E."/>
            <person name="Shapiro H."/>
            <person name="Lucas S."/>
            <person name="Glavina del Rio T."/>
            <person name="Pitluck S."/>
            <person name="Rokhsar D."/>
            <person name="Bowler C."/>
        </authorList>
    </citation>
    <scope>GENOME REANNOTATION</scope>
    <source>
        <strain evidence="4">CCAP 1055/1</strain>
    </source>
</reference>
<keyword evidence="2" id="KW-0472">Membrane</keyword>
<dbReference type="OrthoDB" id="46657at2759"/>
<dbReference type="AlphaFoldDB" id="B7FQQ7"/>
<dbReference type="RefSeq" id="XP_002176911.1">
    <property type="nucleotide sequence ID" value="XM_002176875.1"/>
</dbReference>
<name>B7FQQ7_PHATC</name>
<dbReference type="Proteomes" id="UP000000759">
    <property type="component" value="Chromosome 1"/>
</dbReference>
<evidence type="ECO:0000256" key="1">
    <source>
        <dbReference type="SAM" id="MobiDB-lite"/>
    </source>
</evidence>
<dbReference type="eggNOG" id="ENOG502SSQ3">
    <property type="taxonomic scope" value="Eukaryota"/>
</dbReference>
<evidence type="ECO:0000313" key="3">
    <source>
        <dbReference type="EMBL" id="EEC51374.1"/>
    </source>
</evidence>
<keyword evidence="4" id="KW-1185">Reference proteome</keyword>